<accession>A0ABV5CFQ6</accession>
<dbReference type="RefSeq" id="WP_375557871.1">
    <property type="nucleotide sequence ID" value="NZ_JBBVGT010000002.1"/>
</dbReference>
<evidence type="ECO:0000259" key="1">
    <source>
        <dbReference type="SMART" id="SM01235"/>
    </source>
</evidence>
<keyword evidence="3" id="KW-1185">Reference proteome</keyword>
<sequence>MEGIRKKNAISKSKLVFMVLLAVLLLIQLVRPQKNTKASPAGKAFVDTFKVGKQVDAILAASCYDCHSNNTNYPWYSEIQPMAWLMDKHVKDGKEKLNFDELPSYGPRKLNSKFTQIIKQIEQNKMPLTSYLWMHEGARLSMDDKKLLIDYFNSLTDNE</sequence>
<dbReference type="EMBL" id="JBBVGT010000002">
    <property type="protein sequence ID" value="MFB5946362.1"/>
    <property type="molecule type" value="Genomic_DNA"/>
</dbReference>
<name>A0ABV5CFQ6_9SPHI</name>
<proteinExistence type="predicted"/>
<protein>
    <submittedName>
        <fullName evidence="2">Heme-binding domain-containing protein</fullName>
    </submittedName>
</protein>
<feature type="domain" description="Haem-binding" evidence="1">
    <location>
        <begin position="21"/>
        <end position="156"/>
    </location>
</feature>
<dbReference type="Proteomes" id="UP001580928">
    <property type="component" value="Unassembled WGS sequence"/>
</dbReference>
<reference evidence="2 3" key="1">
    <citation type="submission" date="2024-04" db="EMBL/GenBank/DDBJ databases">
        <title>Albibacterium profundi sp. nov., isolated from sediment of the Challenger Deep of Mariana Trench.</title>
        <authorList>
            <person name="Wang Y."/>
        </authorList>
    </citation>
    <scope>NUCLEOTIDE SEQUENCE [LARGE SCALE GENOMIC DNA]</scope>
    <source>
        <strain evidence="2 3">RHL897</strain>
    </source>
</reference>
<gene>
    <name evidence="2" type="ORF">WKR92_11015</name>
</gene>
<evidence type="ECO:0000313" key="2">
    <source>
        <dbReference type="EMBL" id="MFB5946362.1"/>
    </source>
</evidence>
<dbReference type="Pfam" id="PF14376">
    <property type="entry name" value="Haem_bd"/>
    <property type="match status" value="1"/>
</dbReference>
<evidence type="ECO:0000313" key="3">
    <source>
        <dbReference type="Proteomes" id="UP001580928"/>
    </source>
</evidence>
<dbReference type="SMART" id="SM01235">
    <property type="entry name" value="Haem_bd"/>
    <property type="match status" value="1"/>
</dbReference>
<comment type="caution">
    <text evidence="2">The sequence shown here is derived from an EMBL/GenBank/DDBJ whole genome shotgun (WGS) entry which is preliminary data.</text>
</comment>
<dbReference type="InterPro" id="IPR025992">
    <property type="entry name" value="Haem-bd"/>
</dbReference>
<organism evidence="2 3">
    <name type="scientific">Albibacterium profundi</name>
    <dbReference type="NCBI Taxonomy" id="3134906"/>
    <lineage>
        <taxon>Bacteria</taxon>
        <taxon>Pseudomonadati</taxon>
        <taxon>Bacteroidota</taxon>
        <taxon>Sphingobacteriia</taxon>
        <taxon>Sphingobacteriales</taxon>
        <taxon>Sphingobacteriaceae</taxon>
        <taxon>Albibacterium</taxon>
    </lineage>
</organism>